<feature type="transmembrane region" description="Helical" evidence="6">
    <location>
        <begin position="124"/>
        <end position="142"/>
    </location>
</feature>
<dbReference type="InterPro" id="IPR000620">
    <property type="entry name" value="EamA_dom"/>
</dbReference>
<evidence type="ECO:0000256" key="3">
    <source>
        <dbReference type="ARBA" id="ARBA00022692"/>
    </source>
</evidence>
<dbReference type="SUPFAM" id="SSF103481">
    <property type="entry name" value="Multidrug resistance efflux transporter EmrE"/>
    <property type="match status" value="2"/>
</dbReference>
<evidence type="ECO:0000256" key="1">
    <source>
        <dbReference type="ARBA" id="ARBA00004651"/>
    </source>
</evidence>
<feature type="transmembrane region" description="Helical" evidence="6">
    <location>
        <begin position="68"/>
        <end position="88"/>
    </location>
</feature>
<keyword evidence="5 6" id="KW-0472">Membrane</keyword>
<dbReference type="InterPro" id="IPR051258">
    <property type="entry name" value="Diverse_Substrate_Transporter"/>
</dbReference>
<keyword evidence="9" id="KW-1185">Reference proteome</keyword>
<feature type="domain" description="EamA" evidence="7">
    <location>
        <begin position="10"/>
        <end position="140"/>
    </location>
</feature>
<dbReference type="PANTHER" id="PTHR42920">
    <property type="entry name" value="OS03G0707200 PROTEIN-RELATED"/>
    <property type="match status" value="1"/>
</dbReference>
<feature type="domain" description="EamA" evidence="7">
    <location>
        <begin position="149"/>
        <end position="281"/>
    </location>
</feature>
<evidence type="ECO:0000256" key="2">
    <source>
        <dbReference type="ARBA" id="ARBA00022475"/>
    </source>
</evidence>
<reference evidence="8" key="1">
    <citation type="submission" date="2022-01" db="EMBL/GenBank/DDBJ databases">
        <title>Colwellia maritima, isolated from seawater.</title>
        <authorList>
            <person name="Kristyanto S."/>
            <person name="Jung J."/>
            <person name="Jeon C.O."/>
        </authorList>
    </citation>
    <scope>NUCLEOTIDE SEQUENCE</scope>
    <source>
        <strain evidence="8">MSW7</strain>
    </source>
</reference>
<feature type="transmembrane region" description="Helical" evidence="6">
    <location>
        <begin position="177"/>
        <end position="199"/>
    </location>
</feature>
<comment type="subcellular location">
    <subcellularLocation>
        <location evidence="1">Cell membrane</location>
        <topology evidence="1">Multi-pass membrane protein</topology>
    </subcellularLocation>
</comment>
<evidence type="ECO:0000256" key="6">
    <source>
        <dbReference type="SAM" id="Phobius"/>
    </source>
</evidence>
<dbReference type="InterPro" id="IPR037185">
    <property type="entry name" value="EmrE-like"/>
</dbReference>
<dbReference type="PANTHER" id="PTHR42920:SF5">
    <property type="entry name" value="EAMA DOMAIN-CONTAINING PROTEIN"/>
    <property type="match status" value="1"/>
</dbReference>
<proteinExistence type="predicted"/>
<comment type="caution">
    <text evidence="8">The sequence shown here is derived from an EMBL/GenBank/DDBJ whole genome shotgun (WGS) entry which is preliminary data.</text>
</comment>
<evidence type="ECO:0000259" key="7">
    <source>
        <dbReference type="Pfam" id="PF00892"/>
    </source>
</evidence>
<evidence type="ECO:0000313" key="8">
    <source>
        <dbReference type="EMBL" id="MCI2283033.1"/>
    </source>
</evidence>
<feature type="transmembrane region" description="Helical" evidence="6">
    <location>
        <begin position="100"/>
        <end position="117"/>
    </location>
</feature>
<evidence type="ECO:0000313" key="9">
    <source>
        <dbReference type="Proteomes" id="UP001139646"/>
    </source>
</evidence>
<keyword evidence="2" id="KW-1003">Cell membrane</keyword>
<feature type="transmembrane region" description="Helical" evidence="6">
    <location>
        <begin position="240"/>
        <end position="260"/>
    </location>
</feature>
<accession>A0ABS9WYF2</accession>
<dbReference type="Pfam" id="PF00892">
    <property type="entry name" value="EamA"/>
    <property type="match status" value="2"/>
</dbReference>
<dbReference type="RefSeq" id="WP_242284181.1">
    <property type="nucleotide sequence ID" value="NZ_JAKKSL010000001.1"/>
</dbReference>
<evidence type="ECO:0000256" key="5">
    <source>
        <dbReference type="ARBA" id="ARBA00023136"/>
    </source>
</evidence>
<name>A0ABS9WYF2_9GAMM</name>
<dbReference type="Proteomes" id="UP001139646">
    <property type="component" value="Unassembled WGS sequence"/>
</dbReference>
<evidence type="ECO:0000256" key="4">
    <source>
        <dbReference type="ARBA" id="ARBA00022989"/>
    </source>
</evidence>
<sequence length="289" mass="32314">MRSHIPHKYAALLLVVATLIAASGRIFSKEAIAYLPIFGFIGLRFLLASICLLPFCYRYFSRVDSIDLFKAFCVGALMGSALLLWVYAVSVSDTLGEGGFIMSLSMLFVPLVAWALFGDKPTNTFWYSLPFAVIGLILLSLGREWHQSSGQLWFLVSAMLLAVHFNFNSRYAQRIPVLLLTTIRPFCTGLIGLVASAFFEVWPSNVPDVTWVWFTLSVLVATSFRYVIQTLGQKGTSTENAAIIMILEPVWTMLLSMWWLGEQMSLNKVMGFSFILFAIVINRSGAMLK</sequence>
<keyword evidence="3 6" id="KW-0812">Transmembrane</keyword>
<feature type="transmembrane region" description="Helical" evidence="6">
    <location>
        <begin position="34"/>
        <end position="56"/>
    </location>
</feature>
<feature type="transmembrane region" description="Helical" evidence="6">
    <location>
        <begin position="266"/>
        <end position="285"/>
    </location>
</feature>
<feature type="transmembrane region" description="Helical" evidence="6">
    <location>
        <begin position="211"/>
        <end position="228"/>
    </location>
</feature>
<protein>
    <submittedName>
        <fullName evidence="8">DMT family transporter</fullName>
    </submittedName>
</protein>
<gene>
    <name evidence="8" type="ORF">L3081_06000</name>
</gene>
<keyword evidence="4 6" id="KW-1133">Transmembrane helix</keyword>
<feature type="transmembrane region" description="Helical" evidence="6">
    <location>
        <begin position="148"/>
        <end position="165"/>
    </location>
</feature>
<dbReference type="EMBL" id="JAKKSL010000001">
    <property type="protein sequence ID" value="MCI2283033.1"/>
    <property type="molecule type" value="Genomic_DNA"/>
</dbReference>
<organism evidence="8 9">
    <name type="scientific">Colwellia maritima</name>
    <dbReference type="NCBI Taxonomy" id="2912588"/>
    <lineage>
        <taxon>Bacteria</taxon>
        <taxon>Pseudomonadati</taxon>
        <taxon>Pseudomonadota</taxon>
        <taxon>Gammaproteobacteria</taxon>
        <taxon>Alteromonadales</taxon>
        <taxon>Colwelliaceae</taxon>
        <taxon>Colwellia</taxon>
    </lineage>
</organism>